<name>A0A5B7I1Y3_PORTR</name>
<dbReference type="Proteomes" id="UP000324222">
    <property type="component" value="Unassembled WGS sequence"/>
</dbReference>
<dbReference type="AlphaFoldDB" id="A0A5B7I1Y3"/>
<comment type="caution">
    <text evidence="2">The sequence shown here is derived from an EMBL/GenBank/DDBJ whole genome shotgun (WGS) entry which is preliminary data.</text>
</comment>
<feature type="region of interest" description="Disordered" evidence="1">
    <location>
        <begin position="16"/>
        <end position="35"/>
    </location>
</feature>
<evidence type="ECO:0000313" key="2">
    <source>
        <dbReference type="EMBL" id="MPC74968.1"/>
    </source>
</evidence>
<feature type="compositionally biased region" description="Basic and acidic residues" evidence="1">
    <location>
        <begin position="16"/>
        <end position="25"/>
    </location>
</feature>
<protein>
    <submittedName>
        <fullName evidence="2">Uncharacterized protein</fullName>
    </submittedName>
</protein>
<proteinExistence type="predicted"/>
<keyword evidence="3" id="KW-1185">Reference proteome</keyword>
<sequence length="150" mass="16303">MCRRVGTWGDACRAAGEGEERRGEGRGGGGQGAKSLRRNRREGKFWWCVSCVGKFDVGKELFADYITSALHSRCSLRQITRHATLPFFPPSPMHSAPRCRTAVPGNGTSRVVRPIVVKQLSLPVCPRLEVTAVRGSESVSTMLTAVTACV</sequence>
<reference evidence="2 3" key="1">
    <citation type="submission" date="2019-05" db="EMBL/GenBank/DDBJ databases">
        <title>Another draft genome of Portunus trituberculatus and its Hox gene families provides insights of decapod evolution.</title>
        <authorList>
            <person name="Jeong J.-H."/>
            <person name="Song I."/>
            <person name="Kim S."/>
            <person name="Choi T."/>
            <person name="Kim D."/>
            <person name="Ryu S."/>
            <person name="Kim W."/>
        </authorList>
    </citation>
    <scope>NUCLEOTIDE SEQUENCE [LARGE SCALE GENOMIC DNA]</scope>
    <source>
        <tissue evidence="2">Muscle</tissue>
    </source>
</reference>
<evidence type="ECO:0000313" key="3">
    <source>
        <dbReference type="Proteomes" id="UP000324222"/>
    </source>
</evidence>
<evidence type="ECO:0000256" key="1">
    <source>
        <dbReference type="SAM" id="MobiDB-lite"/>
    </source>
</evidence>
<dbReference type="EMBL" id="VSRR010040094">
    <property type="protein sequence ID" value="MPC74968.1"/>
    <property type="molecule type" value="Genomic_DNA"/>
</dbReference>
<accession>A0A5B7I1Y3</accession>
<organism evidence="2 3">
    <name type="scientific">Portunus trituberculatus</name>
    <name type="common">Swimming crab</name>
    <name type="synonym">Neptunus trituberculatus</name>
    <dbReference type="NCBI Taxonomy" id="210409"/>
    <lineage>
        <taxon>Eukaryota</taxon>
        <taxon>Metazoa</taxon>
        <taxon>Ecdysozoa</taxon>
        <taxon>Arthropoda</taxon>
        <taxon>Crustacea</taxon>
        <taxon>Multicrustacea</taxon>
        <taxon>Malacostraca</taxon>
        <taxon>Eumalacostraca</taxon>
        <taxon>Eucarida</taxon>
        <taxon>Decapoda</taxon>
        <taxon>Pleocyemata</taxon>
        <taxon>Brachyura</taxon>
        <taxon>Eubrachyura</taxon>
        <taxon>Portunoidea</taxon>
        <taxon>Portunidae</taxon>
        <taxon>Portuninae</taxon>
        <taxon>Portunus</taxon>
    </lineage>
</organism>
<gene>
    <name evidence="2" type="ORF">E2C01_069351</name>
</gene>